<proteinExistence type="predicted"/>
<evidence type="ECO:0000313" key="2">
    <source>
        <dbReference type="Proteomes" id="UP001488805"/>
    </source>
</evidence>
<comment type="caution">
    <text evidence="1">The sequence shown here is derived from an EMBL/GenBank/DDBJ whole genome shotgun (WGS) entry which is preliminary data.</text>
</comment>
<evidence type="ECO:0000313" key="1">
    <source>
        <dbReference type="EMBL" id="KAK9518061.1"/>
    </source>
</evidence>
<name>A0AAW1E636_ZOAVI</name>
<sequence length="78" mass="8879">MLKLNCTLNQRLWSRGPFPVPAKLSQCRVPADHHQAISIKADVTAGPLLRLPDTGLKEQRRREGEKIKDVLTINDLYF</sequence>
<gene>
    <name evidence="1" type="ORF">VZT92_023388</name>
</gene>
<protein>
    <submittedName>
        <fullName evidence="1">Uncharacterized protein</fullName>
    </submittedName>
</protein>
<dbReference type="Proteomes" id="UP001488805">
    <property type="component" value="Unassembled WGS sequence"/>
</dbReference>
<dbReference type="EMBL" id="JBCEZU010000538">
    <property type="protein sequence ID" value="KAK9518061.1"/>
    <property type="molecule type" value="Genomic_DNA"/>
</dbReference>
<accession>A0AAW1E636</accession>
<organism evidence="1 2">
    <name type="scientific">Zoarces viviparus</name>
    <name type="common">Viviparous eelpout</name>
    <name type="synonym">Blennius viviparus</name>
    <dbReference type="NCBI Taxonomy" id="48416"/>
    <lineage>
        <taxon>Eukaryota</taxon>
        <taxon>Metazoa</taxon>
        <taxon>Chordata</taxon>
        <taxon>Craniata</taxon>
        <taxon>Vertebrata</taxon>
        <taxon>Euteleostomi</taxon>
        <taxon>Actinopterygii</taxon>
        <taxon>Neopterygii</taxon>
        <taxon>Teleostei</taxon>
        <taxon>Neoteleostei</taxon>
        <taxon>Acanthomorphata</taxon>
        <taxon>Eupercaria</taxon>
        <taxon>Perciformes</taxon>
        <taxon>Cottioidei</taxon>
        <taxon>Zoarcales</taxon>
        <taxon>Zoarcidae</taxon>
        <taxon>Zoarcinae</taxon>
        <taxon>Zoarces</taxon>
    </lineage>
</organism>
<reference evidence="1 2" key="1">
    <citation type="journal article" date="2024" name="Genome Biol. Evol.">
        <title>Chromosome-level genome assembly of the viviparous eelpout Zoarces viviparus.</title>
        <authorList>
            <person name="Fuhrmann N."/>
            <person name="Brasseur M.V."/>
            <person name="Bakowski C.E."/>
            <person name="Podsiadlowski L."/>
            <person name="Prost S."/>
            <person name="Krehenwinkel H."/>
            <person name="Mayer C."/>
        </authorList>
    </citation>
    <scope>NUCLEOTIDE SEQUENCE [LARGE SCALE GENOMIC DNA]</scope>
    <source>
        <strain evidence="1">NO-MEL_2022_Ind0_liver</strain>
    </source>
</reference>
<dbReference type="AlphaFoldDB" id="A0AAW1E636"/>
<keyword evidence="2" id="KW-1185">Reference proteome</keyword>